<organism evidence="1 2">
    <name type="scientific">Leucogyrophana mollusca</name>
    <dbReference type="NCBI Taxonomy" id="85980"/>
    <lineage>
        <taxon>Eukaryota</taxon>
        <taxon>Fungi</taxon>
        <taxon>Dikarya</taxon>
        <taxon>Basidiomycota</taxon>
        <taxon>Agaricomycotina</taxon>
        <taxon>Agaricomycetes</taxon>
        <taxon>Agaricomycetidae</taxon>
        <taxon>Boletales</taxon>
        <taxon>Boletales incertae sedis</taxon>
        <taxon>Leucogyrophana</taxon>
    </lineage>
</organism>
<reference evidence="1" key="1">
    <citation type="journal article" date="2021" name="New Phytol.">
        <title>Evolutionary innovations through gain and loss of genes in the ectomycorrhizal Boletales.</title>
        <authorList>
            <person name="Wu G."/>
            <person name="Miyauchi S."/>
            <person name="Morin E."/>
            <person name="Kuo A."/>
            <person name="Drula E."/>
            <person name="Varga T."/>
            <person name="Kohler A."/>
            <person name="Feng B."/>
            <person name="Cao Y."/>
            <person name="Lipzen A."/>
            <person name="Daum C."/>
            <person name="Hundley H."/>
            <person name="Pangilinan J."/>
            <person name="Johnson J."/>
            <person name="Barry K."/>
            <person name="LaButti K."/>
            <person name="Ng V."/>
            <person name="Ahrendt S."/>
            <person name="Min B."/>
            <person name="Choi I.G."/>
            <person name="Park H."/>
            <person name="Plett J.M."/>
            <person name="Magnuson J."/>
            <person name="Spatafora J.W."/>
            <person name="Nagy L.G."/>
            <person name="Henrissat B."/>
            <person name="Grigoriev I.V."/>
            <person name="Yang Z.L."/>
            <person name="Xu J."/>
            <person name="Martin F.M."/>
        </authorList>
    </citation>
    <scope>NUCLEOTIDE SEQUENCE</scope>
    <source>
        <strain evidence="1">KUC20120723A-06</strain>
    </source>
</reference>
<protein>
    <submittedName>
        <fullName evidence="1">MFS general substrate transporter</fullName>
    </submittedName>
</protein>
<accession>A0ACB8BVF9</accession>
<sequence length="585" mass="64148">MTAGSASEEAATRDSASIEKKVDTLVSDADSSEQEVDLLSFHEVNAGRLVIDPKEAILELGPIVAAKLKLTHDGTKVLWPQPADDPNDPQNWSNGRKAVQLLIGTLAAVVPDFDSGIGIAALFPLSQQYDTTTGVINDMTSNWSIFLLGWGSILSVMLMRRFGRLPILFWSQVLALAFLIGCAVAPNLGTFTAMRCLTAFFGTCPQVTGLYIVTDIFPFHLQARKLNIWTFGFVVSPFVSPFLFGFLVAKANWRWSYGIGCIYGGIVVLLITFFGEETMYDRTVKPIPKRPTQGLRYRVETLIGLTGLKMAKYRPPWWEVVLCPFNVVWRPHLLSILIFEASSFALVFGFSCGLNTTNVVFLGSAPPFGFGYNQTIIAGFYATPIVGVLLGEFTGRFLNDWIMNLSIRRNKGVFEAESRLWACYVAMPLYICGFVTLGAGLQRLSTAAVIIGWAIAQIAVMVNTVAVYAYCNDCFPKQQGEISALVNLARTLGGFSVAYFQVPWANKSGATETLGVEGAVVVGLAILIVPVVQVTGRHLRVSGPTPSPMRKILRLWVLATVFDVNVLAFWGESVYYPHVDVVETQ</sequence>
<proteinExistence type="predicted"/>
<keyword evidence="2" id="KW-1185">Reference proteome</keyword>
<dbReference type="EMBL" id="MU266336">
    <property type="protein sequence ID" value="KAH7929950.1"/>
    <property type="molecule type" value="Genomic_DNA"/>
</dbReference>
<name>A0ACB8BVF9_9AGAM</name>
<evidence type="ECO:0000313" key="2">
    <source>
        <dbReference type="Proteomes" id="UP000790709"/>
    </source>
</evidence>
<gene>
    <name evidence="1" type="ORF">BV22DRAFT_1001594</name>
</gene>
<comment type="caution">
    <text evidence="1">The sequence shown here is derived from an EMBL/GenBank/DDBJ whole genome shotgun (WGS) entry which is preliminary data.</text>
</comment>
<evidence type="ECO:0000313" key="1">
    <source>
        <dbReference type="EMBL" id="KAH7929950.1"/>
    </source>
</evidence>
<dbReference type="Proteomes" id="UP000790709">
    <property type="component" value="Unassembled WGS sequence"/>
</dbReference>